<evidence type="ECO:0000256" key="9">
    <source>
        <dbReference type="PROSITE-ProRule" id="PRU00266"/>
    </source>
</evidence>
<keyword evidence="3" id="KW-0809">Transit peptide</keyword>
<dbReference type="GO" id="GO:0003725">
    <property type="term" value="F:double-stranded RNA binding"/>
    <property type="evidence" value="ECO:0007669"/>
    <property type="project" value="InterPro"/>
</dbReference>
<evidence type="ECO:0000256" key="6">
    <source>
        <dbReference type="ARBA" id="ARBA00023274"/>
    </source>
</evidence>
<comment type="similarity">
    <text evidence="7">Belongs to the ribonuclease III family. Mitochondrion-specific ribosomal protein mL44 subfamily.</text>
</comment>
<dbReference type="GO" id="GO:0005739">
    <property type="term" value="C:mitochondrion"/>
    <property type="evidence" value="ECO:0007669"/>
    <property type="project" value="UniProtKB-SubCell"/>
</dbReference>
<evidence type="ECO:0000256" key="5">
    <source>
        <dbReference type="ARBA" id="ARBA00023128"/>
    </source>
</evidence>
<dbReference type="GO" id="GO:1990904">
    <property type="term" value="C:ribonucleoprotein complex"/>
    <property type="evidence" value="ECO:0007669"/>
    <property type="project" value="UniProtKB-KW"/>
</dbReference>
<dbReference type="Pfam" id="PF22935">
    <property type="entry name" value="RM44_endonuclase"/>
    <property type="match status" value="1"/>
</dbReference>
<dbReference type="CDD" id="cd19874">
    <property type="entry name" value="DSRM_MRPL44"/>
    <property type="match status" value="1"/>
</dbReference>
<dbReference type="Gene3D" id="3.30.160.20">
    <property type="match status" value="2"/>
</dbReference>
<proteinExistence type="inferred from homology"/>
<keyword evidence="5" id="KW-0496">Mitochondrion</keyword>
<dbReference type="AlphaFoldDB" id="A0A7R9LYP1"/>
<dbReference type="EMBL" id="OC918270">
    <property type="protein sequence ID" value="CAD7649060.1"/>
    <property type="molecule type" value="Genomic_DNA"/>
</dbReference>
<keyword evidence="2 9" id="KW-0694">RNA-binding</keyword>
<dbReference type="SUPFAM" id="SSF54768">
    <property type="entry name" value="dsRNA-binding domain-like"/>
    <property type="match status" value="1"/>
</dbReference>
<dbReference type="InterPro" id="IPR014720">
    <property type="entry name" value="dsRBD_dom"/>
</dbReference>
<evidence type="ECO:0000256" key="4">
    <source>
        <dbReference type="ARBA" id="ARBA00022980"/>
    </source>
</evidence>
<keyword evidence="4" id="KW-0689">Ribosomal protein</keyword>
<dbReference type="GO" id="GO:0005840">
    <property type="term" value="C:ribosome"/>
    <property type="evidence" value="ECO:0007669"/>
    <property type="project" value="UniProtKB-KW"/>
</dbReference>
<keyword evidence="13" id="KW-1185">Reference proteome</keyword>
<evidence type="ECO:0000259" key="11">
    <source>
        <dbReference type="PROSITE" id="PS50142"/>
    </source>
</evidence>
<dbReference type="EMBL" id="CAJPVJ010003445">
    <property type="protein sequence ID" value="CAG2167577.1"/>
    <property type="molecule type" value="Genomic_DNA"/>
</dbReference>
<dbReference type="GO" id="GO:0006396">
    <property type="term" value="P:RNA processing"/>
    <property type="evidence" value="ECO:0007669"/>
    <property type="project" value="InterPro"/>
</dbReference>
<evidence type="ECO:0000256" key="1">
    <source>
        <dbReference type="ARBA" id="ARBA00004173"/>
    </source>
</evidence>
<dbReference type="PROSITE" id="PS50137">
    <property type="entry name" value="DS_RBD"/>
    <property type="match status" value="1"/>
</dbReference>
<dbReference type="Gene3D" id="1.10.1520.10">
    <property type="entry name" value="Ribonuclease III domain"/>
    <property type="match status" value="1"/>
</dbReference>
<dbReference type="Proteomes" id="UP000728032">
    <property type="component" value="Unassembled WGS sequence"/>
</dbReference>
<dbReference type="InterPro" id="IPR055189">
    <property type="entry name" value="RM44_endonuclase"/>
</dbReference>
<keyword evidence="6" id="KW-0687">Ribonucleoprotein</keyword>
<feature type="domain" description="DRBM" evidence="10">
    <location>
        <begin position="300"/>
        <end position="370"/>
    </location>
</feature>
<sequence>MNSIVLTNRFVRHSYALRKLLSPANSQLGPNAVICRSLKLWQEKTLRLMYSRGRLFDAVKRPVEARSARQEWNLRAELFAFNQRLHEKWTEDSLKIAFTNKSFVDKEVRQREQLGLKDVSINIKDNEDFAQIGRNISESFIKSYLRHFLPRLPEDGICALHEYLMSEEVLSDVAKWIGCIDLVLCEELPPKESTLAKTVEALIGAAAEDNNEKRAQNFVLDFVVTYLVDKDVLEIWDIPNPRFQLNNILSRERLAAPEYRLLRESAVGCIEACYVVGIYVDKELIGSVDKDVLEIWDIPNPRFQLNNILSRERLAAPEYRLLRESAVGTIEACYVVGIYVDKQLIGSAPGETIEIAKQMADLDALRKLFHLTAAEVLFKFGPKAYGIDLSDSSKETLYLKEWSPSSLANSRLKRKQHL</sequence>
<dbReference type="Pfam" id="PF22892">
    <property type="entry name" value="DSRM_MRPL44"/>
    <property type="match status" value="2"/>
</dbReference>
<dbReference type="InterPro" id="IPR000999">
    <property type="entry name" value="RNase_III_dom"/>
</dbReference>
<dbReference type="PROSITE" id="PS50142">
    <property type="entry name" value="RNASE_3_2"/>
    <property type="match status" value="1"/>
</dbReference>
<gene>
    <name evidence="12" type="ORF">ONB1V03_LOCUS7077</name>
</gene>
<reference evidence="12" key="1">
    <citation type="submission" date="2020-11" db="EMBL/GenBank/DDBJ databases">
        <authorList>
            <person name="Tran Van P."/>
        </authorList>
    </citation>
    <scope>NUCLEOTIDE SEQUENCE</scope>
</reference>
<organism evidence="12">
    <name type="scientific">Oppiella nova</name>
    <dbReference type="NCBI Taxonomy" id="334625"/>
    <lineage>
        <taxon>Eukaryota</taxon>
        <taxon>Metazoa</taxon>
        <taxon>Ecdysozoa</taxon>
        <taxon>Arthropoda</taxon>
        <taxon>Chelicerata</taxon>
        <taxon>Arachnida</taxon>
        <taxon>Acari</taxon>
        <taxon>Acariformes</taxon>
        <taxon>Sarcoptiformes</taxon>
        <taxon>Oribatida</taxon>
        <taxon>Brachypylina</taxon>
        <taxon>Oppioidea</taxon>
        <taxon>Oppiidae</taxon>
        <taxon>Oppiella</taxon>
    </lineage>
</organism>
<evidence type="ECO:0000313" key="12">
    <source>
        <dbReference type="EMBL" id="CAD7649060.1"/>
    </source>
</evidence>
<dbReference type="OrthoDB" id="444135at2759"/>
<evidence type="ECO:0000256" key="2">
    <source>
        <dbReference type="ARBA" id="ARBA00022884"/>
    </source>
</evidence>
<evidence type="ECO:0000256" key="3">
    <source>
        <dbReference type="ARBA" id="ARBA00022946"/>
    </source>
</evidence>
<dbReference type="SMART" id="SM00535">
    <property type="entry name" value="RIBOc"/>
    <property type="match status" value="1"/>
</dbReference>
<dbReference type="InterPro" id="IPR044444">
    <property type="entry name" value="Ribosomal_mL44_DSRM_metazoa"/>
</dbReference>
<name>A0A7R9LYP1_9ACAR</name>
<evidence type="ECO:0000313" key="13">
    <source>
        <dbReference type="Proteomes" id="UP000728032"/>
    </source>
</evidence>
<dbReference type="SUPFAM" id="SSF69065">
    <property type="entry name" value="RNase III domain-like"/>
    <property type="match status" value="1"/>
</dbReference>
<accession>A0A7R9LYP1</accession>
<dbReference type="InterPro" id="IPR036389">
    <property type="entry name" value="RNase_III_sf"/>
</dbReference>
<protein>
    <recommendedName>
        <fullName evidence="8">Large ribosomal subunit protein mL44</fullName>
    </recommendedName>
</protein>
<evidence type="ECO:0000256" key="7">
    <source>
        <dbReference type="ARBA" id="ARBA00024034"/>
    </source>
</evidence>
<feature type="domain" description="RNase III" evidence="11">
    <location>
        <begin position="94"/>
        <end position="211"/>
    </location>
</feature>
<evidence type="ECO:0000256" key="8">
    <source>
        <dbReference type="ARBA" id="ARBA00035187"/>
    </source>
</evidence>
<dbReference type="GO" id="GO:0004525">
    <property type="term" value="F:ribonuclease III activity"/>
    <property type="evidence" value="ECO:0007669"/>
    <property type="project" value="InterPro"/>
</dbReference>
<comment type="subcellular location">
    <subcellularLocation>
        <location evidence="1">Mitochondrion</location>
    </subcellularLocation>
</comment>
<evidence type="ECO:0000259" key="10">
    <source>
        <dbReference type="PROSITE" id="PS50137"/>
    </source>
</evidence>